<keyword evidence="8" id="KW-0915">Sodium</keyword>
<keyword evidence="7 11" id="KW-0472">Membrane</keyword>
<keyword evidence="8" id="KW-0479">Metal-binding</keyword>
<evidence type="ECO:0000256" key="2">
    <source>
        <dbReference type="ARBA" id="ARBA00006459"/>
    </source>
</evidence>
<keyword evidence="4 10" id="KW-0812">Transmembrane</keyword>
<evidence type="ECO:0000256" key="6">
    <source>
        <dbReference type="ARBA" id="ARBA00022989"/>
    </source>
</evidence>
<dbReference type="InterPro" id="IPR037272">
    <property type="entry name" value="SNS_sf"/>
</dbReference>
<evidence type="ECO:0000256" key="9">
    <source>
        <dbReference type="PIRSR" id="PIRSR600175-2"/>
    </source>
</evidence>
<dbReference type="GO" id="GO:0089718">
    <property type="term" value="P:amino acid import across plasma membrane"/>
    <property type="evidence" value="ECO:0007669"/>
    <property type="project" value="TreeGrafter"/>
</dbReference>
<name>Q7YZB7_MANSE</name>
<dbReference type="PRINTS" id="PR00176">
    <property type="entry name" value="NANEUSMPORT"/>
</dbReference>
<feature type="transmembrane region" description="Helical" evidence="11">
    <location>
        <begin position="12"/>
        <end position="30"/>
    </location>
</feature>
<evidence type="ECO:0000256" key="5">
    <source>
        <dbReference type="ARBA" id="ARBA00022847"/>
    </source>
</evidence>
<reference evidence="12" key="1">
    <citation type="journal article" date="2002" name="Insect Biochem. Mol. Biol.">
        <title>Molecular cloning and functional expression of a proline transporter from Manduca sexta.</title>
        <authorList>
            <person name="Sandhu S.K."/>
            <person name="Ross L.S."/>
            <person name="Gill S.S."/>
        </authorList>
    </citation>
    <scope>NUCLEOTIDE SEQUENCE</scope>
</reference>
<dbReference type="GO" id="GO:0005886">
    <property type="term" value="C:plasma membrane"/>
    <property type="evidence" value="ECO:0007669"/>
    <property type="project" value="TreeGrafter"/>
</dbReference>
<dbReference type="PANTHER" id="PTHR11616">
    <property type="entry name" value="SODIUM/CHLORIDE DEPENDENT TRANSPORTER"/>
    <property type="match status" value="1"/>
</dbReference>
<keyword evidence="3 10" id="KW-0813">Transport</keyword>
<evidence type="ECO:0000313" key="12">
    <source>
        <dbReference type="EMBL" id="AAP94996.1"/>
    </source>
</evidence>
<organism evidence="12">
    <name type="scientific">Manduca sexta</name>
    <name type="common">Tobacco hawkmoth</name>
    <name type="synonym">Tobacco hornworm</name>
    <dbReference type="NCBI Taxonomy" id="7130"/>
    <lineage>
        <taxon>Eukaryota</taxon>
        <taxon>Metazoa</taxon>
        <taxon>Ecdysozoa</taxon>
        <taxon>Arthropoda</taxon>
        <taxon>Hexapoda</taxon>
        <taxon>Insecta</taxon>
        <taxon>Pterygota</taxon>
        <taxon>Neoptera</taxon>
        <taxon>Endopterygota</taxon>
        <taxon>Lepidoptera</taxon>
        <taxon>Glossata</taxon>
        <taxon>Ditrysia</taxon>
        <taxon>Bombycoidea</taxon>
        <taxon>Sphingidae</taxon>
        <taxon>Sphinginae</taxon>
        <taxon>Sphingini</taxon>
        <taxon>Manduca</taxon>
    </lineage>
</organism>
<evidence type="ECO:0000256" key="3">
    <source>
        <dbReference type="ARBA" id="ARBA00022448"/>
    </source>
</evidence>
<accession>Q7YZB7</accession>
<evidence type="ECO:0000256" key="4">
    <source>
        <dbReference type="ARBA" id="ARBA00022692"/>
    </source>
</evidence>
<dbReference type="OrthoDB" id="6581954at2759"/>
<dbReference type="Pfam" id="PF00209">
    <property type="entry name" value="SNF"/>
    <property type="match status" value="1"/>
</dbReference>
<dbReference type="EMBL" id="AF453948">
    <property type="protein sequence ID" value="AAP94996.1"/>
    <property type="molecule type" value="mRNA"/>
</dbReference>
<evidence type="ECO:0000256" key="8">
    <source>
        <dbReference type="PIRSR" id="PIRSR600175-1"/>
    </source>
</evidence>
<feature type="binding site" evidence="8">
    <location>
        <position position="24"/>
    </location>
    <ligand>
        <name>Na(+)</name>
        <dbReference type="ChEBI" id="CHEBI:29101"/>
        <label>1</label>
    </ligand>
</feature>
<dbReference type="InterPro" id="IPR000175">
    <property type="entry name" value="Na/ntran_symport"/>
</dbReference>
<sequence>MSGATQDRWGSQLEYLLSCLGYAVGIGNLWRFPYLCYRNGGGAFLIPYFLTLIICGIPLVYLETTLGQFASAGCISVFNINPLFKGAGYAVIVLNVIASIYFSAIMSYPILYIYHSMSSPLPWQSCGNSWNTVNCTEETRVFSHQTDLSLRRKTNTSTDTSCKSPRISTISEV</sequence>
<evidence type="ECO:0000256" key="1">
    <source>
        <dbReference type="ARBA" id="ARBA00004141"/>
    </source>
</evidence>
<dbReference type="AlphaFoldDB" id="Q7YZB7"/>
<dbReference type="PROSITE" id="PS00610">
    <property type="entry name" value="NA_NEUROTRAN_SYMP_1"/>
    <property type="match status" value="1"/>
</dbReference>
<evidence type="ECO:0000256" key="11">
    <source>
        <dbReference type="SAM" id="Phobius"/>
    </source>
</evidence>
<feature type="binding site" evidence="8">
    <location>
        <position position="23"/>
    </location>
    <ligand>
        <name>Na(+)</name>
        <dbReference type="ChEBI" id="CHEBI:29101"/>
        <label>1</label>
    </ligand>
</feature>
<protein>
    <recommendedName>
        <fullName evidence="10">Transporter</fullName>
    </recommendedName>
</protein>
<feature type="transmembrane region" description="Helical" evidence="11">
    <location>
        <begin position="87"/>
        <end position="114"/>
    </location>
</feature>
<evidence type="ECO:0000256" key="10">
    <source>
        <dbReference type="RuleBase" id="RU003732"/>
    </source>
</evidence>
<dbReference type="GO" id="GO:0005283">
    <property type="term" value="F:amino acid:sodium symporter activity"/>
    <property type="evidence" value="ECO:0007669"/>
    <property type="project" value="TreeGrafter"/>
</dbReference>
<keyword evidence="6 11" id="KW-1133">Transmembrane helix</keyword>
<feature type="transmembrane region" description="Helical" evidence="11">
    <location>
        <begin position="42"/>
        <end position="61"/>
    </location>
</feature>
<evidence type="ECO:0000256" key="7">
    <source>
        <dbReference type="ARBA" id="ARBA00023136"/>
    </source>
</evidence>
<comment type="similarity">
    <text evidence="2 10">Belongs to the sodium:neurotransmitter symporter (SNF) (TC 2.A.22) family.</text>
</comment>
<proteinExistence type="evidence at transcript level"/>
<keyword evidence="9" id="KW-1015">Disulfide bond</keyword>
<feature type="binding site" evidence="8">
    <location>
        <position position="21"/>
    </location>
    <ligand>
        <name>Na(+)</name>
        <dbReference type="ChEBI" id="CHEBI:29101"/>
        <label>1</label>
    </ligand>
</feature>
<feature type="binding site" evidence="8">
    <location>
        <position position="28"/>
    </location>
    <ligand>
        <name>Na(+)</name>
        <dbReference type="ChEBI" id="CHEBI:29101"/>
        <label>1</label>
    </ligand>
</feature>
<keyword evidence="5 10" id="KW-0769">Symport</keyword>
<dbReference type="PANTHER" id="PTHR11616:SF241">
    <property type="entry name" value="SODIUM- AND CHLORIDE-DEPENDENT GLYCINE TRANSPORTER 2"/>
    <property type="match status" value="1"/>
</dbReference>
<comment type="subcellular location">
    <subcellularLocation>
        <location evidence="1">Membrane</location>
        <topology evidence="1">Multi-pass membrane protein</topology>
    </subcellularLocation>
</comment>
<dbReference type="GO" id="GO:0046872">
    <property type="term" value="F:metal ion binding"/>
    <property type="evidence" value="ECO:0007669"/>
    <property type="project" value="UniProtKB-KW"/>
</dbReference>
<dbReference type="SUPFAM" id="SSF161070">
    <property type="entry name" value="SNF-like"/>
    <property type="match status" value="1"/>
</dbReference>
<feature type="disulfide bond" evidence="9">
    <location>
        <begin position="126"/>
        <end position="135"/>
    </location>
</feature>
<dbReference type="PROSITE" id="PS50267">
    <property type="entry name" value="NA_NEUROTRAN_SYMP_3"/>
    <property type="match status" value="1"/>
</dbReference>
<dbReference type="PROSITE" id="PS00754">
    <property type="entry name" value="NA_NEUROTRAN_SYMP_2"/>
    <property type="match status" value="1"/>
</dbReference>